<dbReference type="OrthoDB" id="5421417at2"/>
<evidence type="ECO:0000313" key="3">
    <source>
        <dbReference type="EMBL" id="ACN13416.1"/>
    </source>
</evidence>
<feature type="domain" description="Putative zinc-finger" evidence="2">
    <location>
        <begin position="11"/>
        <end position="39"/>
    </location>
</feature>
<proteinExistence type="predicted"/>
<gene>
    <name evidence="3" type="ordered locus">HRM2_02940</name>
</gene>
<keyword evidence="1" id="KW-0812">Transmembrane</keyword>
<dbReference type="InterPro" id="IPR041916">
    <property type="entry name" value="Anti_sigma_zinc_sf"/>
</dbReference>
<dbReference type="eggNOG" id="COG5662">
    <property type="taxonomic scope" value="Bacteria"/>
</dbReference>
<sequence length="156" mass="17615">MKKCTVYDLETLGLYVDGELEPHARETVERHLGMCSRCRSVVENYEQLAATFKLGVERRAPWESQWLSDKTVFAPVNTWRQSFSTGLIGFVKAKKYTLQLASIAAILIAGVFYYQAHTVLQDGPSAIINFVEGDMASVMIFETHPSNNTIIWYTEG</sequence>
<dbReference type="EMBL" id="CP001087">
    <property type="protein sequence ID" value="ACN13416.1"/>
    <property type="molecule type" value="Genomic_DNA"/>
</dbReference>
<keyword evidence="1" id="KW-0472">Membrane</keyword>
<dbReference type="Pfam" id="PF13490">
    <property type="entry name" value="zf-HC2"/>
    <property type="match status" value="1"/>
</dbReference>
<evidence type="ECO:0000256" key="1">
    <source>
        <dbReference type="SAM" id="Phobius"/>
    </source>
</evidence>
<feature type="transmembrane region" description="Helical" evidence="1">
    <location>
        <begin position="96"/>
        <end position="116"/>
    </location>
</feature>
<dbReference type="AlphaFoldDB" id="C0QFM0"/>
<protein>
    <recommendedName>
        <fullName evidence="2">Putative zinc-finger domain-containing protein</fullName>
    </recommendedName>
</protein>
<name>C0QFM0_DESAH</name>
<dbReference type="InterPro" id="IPR027383">
    <property type="entry name" value="Znf_put"/>
</dbReference>
<keyword evidence="4" id="KW-1185">Reference proteome</keyword>
<dbReference type="Gene3D" id="1.10.10.1320">
    <property type="entry name" value="Anti-sigma factor, zinc-finger domain"/>
    <property type="match status" value="1"/>
</dbReference>
<accession>C0QFM0</accession>
<evidence type="ECO:0000313" key="4">
    <source>
        <dbReference type="Proteomes" id="UP000000442"/>
    </source>
</evidence>
<dbReference type="KEGG" id="dat:HRM2_02940"/>
<dbReference type="RefSeq" id="WP_012662665.1">
    <property type="nucleotide sequence ID" value="NC_012108.1"/>
</dbReference>
<organism evidence="3 4">
    <name type="scientific">Desulforapulum autotrophicum (strain ATCC 43914 / DSM 3382 / VKM B-1955 / HRM2)</name>
    <name type="common">Desulfobacterium autotrophicum</name>
    <dbReference type="NCBI Taxonomy" id="177437"/>
    <lineage>
        <taxon>Bacteria</taxon>
        <taxon>Pseudomonadati</taxon>
        <taxon>Thermodesulfobacteriota</taxon>
        <taxon>Desulfobacteria</taxon>
        <taxon>Desulfobacterales</taxon>
        <taxon>Desulfobacteraceae</taxon>
        <taxon>Desulforapulum</taxon>
    </lineage>
</organism>
<keyword evidence="1" id="KW-1133">Transmembrane helix</keyword>
<dbReference type="Proteomes" id="UP000000442">
    <property type="component" value="Chromosome"/>
</dbReference>
<dbReference type="HOGENOM" id="CLU_1683710_0_0_7"/>
<dbReference type="STRING" id="177437.HRM2_02940"/>
<evidence type="ECO:0000259" key="2">
    <source>
        <dbReference type="Pfam" id="PF13490"/>
    </source>
</evidence>
<reference evidence="3 4" key="1">
    <citation type="journal article" date="2009" name="Environ. Microbiol.">
        <title>Genome sequence of Desulfobacterium autotrophicum HRM2, a marine sulfate reducer oxidizing organic carbon completely to carbon dioxide.</title>
        <authorList>
            <person name="Strittmatter A.W."/>
            <person name="Liesegang H."/>
            <person name="Rabus R."/>
            <person name="Decker I."/>
            <person name="Amann J."/>
            <person name="Andres S."/>
            <person name="Henne A."/>
            <person name="Fricke W.F."/>
            <person name="Martinez-Arias R."/>
            <person name="Bartels D."/>
            <person name="Goesmann A."/>
            <person name="Krause L."/>
            <person name="Puehler A."/>
            <person name="Klenk H.P."/>
            <person name="Richter M."/>
            <person name="Schuler M."/>
            <person name="Gloeckner F.O."/>
            <person name="Meyerdierks A."/>
            <person name="Gottschalk G."/>
            <person name="Amann R."/>
        </authorList>
    </citation>
    <scope>NUCLEOTIDE SEQUENCE [LARGE SCALE GENOMIC DNA]</scope>
    <source>
        <strain evidence="4">ATCC 43914 / DSM 3382 / HRM2</strain>
    </source>
</reference>